<dbReference type="Proteomes" id="UP000025238">
    <property type="component" value="Chromosome"/>
</dbReference>
<evidence type="ECO:0000313" key="2">
    <source>
        <dbReference type="EMBL" id="AHY40952.1"/>
    </source>
</evidence>
<evidence type="ECO:0000256" key="1">
    <source>
        <dbReference type="SAM" id="SignalP"/>
    </source>
</evidence>
<dbReference type="PATRIC" id="fig|316.97.peg.40"/>
<dbReference type="AlphaFoldDB" id="A0A023WLA9"/>
<dbReference type="KEGG" id="pstu:UIB01_00205"/>
<dbReference type="OrthoDB" id="5444681at2"/>
<sequence length="493" mass="52629">MKKLAFAVAVPLALFGAATFYTSTQVESTARDAVDQANLKLREMGIGAGTDVSLTLLSFERGLLSSAALYQIDIEVADDEGHSEHYALLLKDRLEHGPFPFSRLSRGQLMPVAAQSRFELERTPLTQKLFDAAAGEAPLVGDVTIGYDGGQSGDLRTAAFNMKNEDGTVRVAPATLNFEANKDGSNVRMDGELAEVDIDLQRGDNGRPVQLSLRGIGLSADKQDYDAGFGFGPSAITLQRMEIKAGDEPAVVLQNASVDEVLSRGSRGLDQTIAYRIGEVSAKGQTFRNLALAFSLRNLEESSLKALVASYKEILDSSTTPQESFAGITDAQQQALQAHALQLLEHKPTLALDEFGFETAHGVASLSVVLDLQSPSAEAFTPDAMITSMLASLKAEAAIDKDLVHDIAGLVAQNNPRGGQLDPVALQQEADAATELFSGMALNAGWSRLEGGRLLSSLHYANDQVTFNGREMSVQEFIGFAFGSVQNAGMLGQ</sequence>
<reference evidence="2 3" key="1">
    <citation type="submission" date="2014-03" db="EMBL/GenBank/DDBJ databases">
        <title>Complete genome sequence of Pseudomonas stutzeri 19SMN4.</title>
        <authorList>
            <person name="Brunet-Galmes I."/>
            <person name="Nogales B."/>
            <person name="Busquets A."/>
            <person name="Pena A."/>
            <person name="Gomila M."/>
            <person name="Garcia-Valdes E."/>
            <person name="Lalucat J."/>
            <person name="Bennasar A."/>
            <person name="Bosch R."/>
        </authorList>
    </citation>
    <scope>NUCLEOTIDE SEQUENCE [LARGE SCALE GENOMIC DNA]</scope>
    <source>
        <strain evidence="2 3">19SMN4</strain>
    </source>
</reference>
<dbReference type="EMBL" id="CP007509">
    <property type="protein sequence ID" value="AHY40952.1"/>
    <property type="molecule type" value="Genomic_DNA"/>
</dbReference>
<gene>
    <name evidence="2" type="ORF">UIB01_00205</name>
</gene>
<organism evidence="2 3">
    <name type="scientific">Stutzerimonas stutzeri</name>
    <name type="common">Pseudomonas stutzeri</name>
    <dbReference type="NCBI Taxonomy" id="316"/>
    <lineage>
        <taxon>Bacteria</taxon>
        <taxon>Pseudomonadati</taxon>
        <taxon>Pseudomonadota</taxon>
        <taxon>Gammaproteobacteria</taxon>
        <taxon>Pseudomonadales</taxon>
        <taxon>Pseudomonadaceae</taxon>
        <taxon>Stutzerimonas</taxon>
    </lineage>
</organism>
<evidence type="ECO:0008006" key="4">
    <source>
        <dbReference type="Google" id="ProtNLM"/>
    </source>
</evidence>
<keyword evidence="1" id="KW-0732">Signal</keyword>
<feature type="signal peptide" evidence="1">
    <location>
        <begin position="1"/>
        <end position="20"/>
    </location>
</feature>
<proteinExistence type="predicted"/>
<evidence type="ECO:0000313" key="3">
    <source>
        <dbReference type="Proteomes" id="UP000025238"/>
    </source>
</evidence>
<name>A0A023WLA9_STUST</name>
<feature type="chain" id="PRO_5001524742" description="DUF945 domain-containing protein" evidence="1">
    <location>
        <begin position="21"/>
        <end position="493"/>
    </location>
</feature>
<protein>
    <recommendedName>
        <fullName evidence="4">DUF945 domain-containing protein</fullName>
    </recommendedName>
</protein>
<dbReference type="InterPro" id="IPR010352">
    <property type="entry name" value="DUF945"/>
</dbReference>
<accession>A0A023WLA9</accession>
<dbReference type="Pfam" id="PF06097">
    <property type="entry name" value="DUF945"/>
    <property type="match status" value="1"/>
</dbReference>